<protein>
    <submittedName>
        <fullName evidence="5">HAD-IB family hydrolase</fullName>
    </submittedName>
</protein>
<keyword evidence="3 5" id="KW-0378">Hydrolase</keyword>
<dbReference type="NCBIfam" id="TIGR01488">
    <property type="entry name" value="HAD-SF-IB"/>
    <property type="match status" value="1"/>
</dbReference>
<dbReference type="EMBL" id="BAAABW010000016">
    <property type="protein sequence ID" value="GAA0352721.1"/>
    <property type="molecule type" value="Genomic_DNA"/>
</dbReference>
<comment type="caution">
    <text evidence="5">The sequence shown here is derived from an EMBL/GenBank/DDBJ whole genome shotgun (WGS) entry which is preliminary data.</text>
</comment>
<proteinExistence type="inferred from homology"/>
<evidence type="ECO:0000256" key="3">
    <source>
        <dbReference type="ARBA" id="ARBA00022801"/>
    </source>
</evidence>
<dbReference type="Proteomes" id="UP001500063">
    <property type="component" value="Unassembled WGS sequence"/>
</dbReference>
<keyword evidence="2" id="KW-0479">Metal-binding</keyword>
<dbReference type="RefSeq" id="WP_344118407.1">
    <property type="nucleotide sequence ID" value="NZ_BAAABW010000016.1"/>
</dbReference>
<reference evidence="6" key="1">
    <citation type="journal article" date="2019" name="Int. J. Syst. Evol. Microbiol.">
        <title>The Global Catalogue of Microorganisms (GCM) 10K type strain sequencing project: providing services to taxonomists for standard genome sequencing and annotation.</title>
        <authorList>
            <consortium name="The Broad Institute Genomics Platform"/>
            <consortium name="The Broad Institute Genome Sequencing Center for Infectious Disease"/>
            <person name="Wu L."/>
            <person name="Ma J."/>
        </authorList>
    </citation>
    <scope>NUCLEOTIDE SEQUENCE [LARGE SCALE GENOMIC DNA]</scope>
    <source>
        <strain evidence="6">JCM 4565</strain>
    </source>
</reference>
<keyword evidence="6" id="KW-1185">Reference proteome</keyword>
<dbReference type="SUPFAM" id="SSF56784">
    <property type="entry name" value="HAD-like"/>
    <property type="match status" value="1"/>
</dbReference>
<evidence type="ECO:0000256" key="4">
    <source>
        <dbReference type="ARBA" id="ARBA00022842"/>
    </source>
</evidence>
<evidence type="ECO:0000256" key="1">
    <source>
        <dbReference type="ARBA" id="ARBA00009184"/>
    </source>
</evidence>
<sequence length="225" mass="24348">MTVRPVAFFDVDETLINGKSMLLFRDWWDALHPPGESGCPEATALTGKDRSELNRAYYRRFTGVPAHELQTAGREWYRDFRTDPHAFVIPAVTALRRHRALGHMVVLVSGSLWPCLAPLAADLGADRILCTSQRVDASGVLTGEIVRPMIGEGKADAAAVLMAAAGASPEDCYAYGDHASDLPLLRSVGTPAAVGADPVLAEHAVRERWLRLPCETGPLELPAPL</sequence>
<dbReference type="InterPro" id="IPR023214">
    <property type="entry name" value="HAD_sf"/>
</dbReference>
<gene>
    <name evidence="5" type="ORF">GCM10010319_32270</name>
</gene>
<dbReference type="Pfam" id="PF12710">
    <property type="entry name" value="HAD"/>
    <property type="match status" value="1"/>
</dbReference>
<dbReference type="Gene3D" id="3.40.50.1000">
    <property type="entry name" value="HAD superfamily/HAD-like"/>
    <property type="match status" value="1"/>
</dbReference>
<dbReference type="Gene3D" id="1.20.1440.100">
    <property type="entry name" value="SG protein - dephosphorylation function"/>
    <property type="match status" value="1"/>
</dbReference>
<dbReference type="InterPro" id="IPR036412">
    <property type="entry name" value="HAD-like_sf"/>
</dbReference>
<dbReference type="InterPro" id="IPR050582">
    <property type="entry name" value="HAD-like_SerB"/>
</dbReference>
<dbReference type="NCBIfam" id="TIGR01490">
    <property type="entry name" value="HAD-SF-IB-hyp1"/>
    <property type="match status" value="1"/>
</dbReference>
<dbReference type="PANTHER" id="PTHR43344:SF13">
    <property type="entry name" value="PHOSPHATASE RV3661-RELATED"/>
    <property type="match status" value="1"/>
</dbReference>
<dbReference type="GO" id="GO:0016787">
    <property type="term" value="F:hydrolase activity"/>
    <property type="evidence" value="ECO:0007669"/>
    <property type="project" value="UniProtKB-KW"/>
</dbReference>
<name>A0ABP3GS82_9ACTN</name>
<accession>A0ABP3GS82</accession>
<evidence type="ECO:0000256" key="2">
    <source>
        <dbReference type="ARBA" id="ARBA00022723"/>
    </source>
</evidence>
<evidence type="ECO:0000313" key="5">
    <source>
        <dbReference type="EMBL" id="GAA0352721.1"/>
    </source>
</evidence>
<comment type="similarity">
    <text evidence="1">Belongs to the HAD-like hydrolase superfamily. SerB family.</text>
</comment>
<dbReference type="InterPro" id="IPR006385">
    <property type="entry name" value="HAD_hydro_SerB1"/>
</dbReference>
<keyword evidence="4" id="KW-0460">Magnesium</keyword>
<evidence type="ECO:0000313" key="6">
    <source>
        <dbReference type="Proteomes" id="UP001500063"/>
    </source>
</evidence>
<dbReference type="PANTHER" id="PTHR43344">
    <property type="entry name" value="PHOSPHOSERINE PHOSPHATASE"/>
    <property type="match status" value="1"/>
</dbReference>
<organism evidence="5 6">
    <name type="scientific">Streptomyces blastmyceticus</name>
    <dbReference type="NCBI Taxonomy" id="68180"/>
    <lineage>
        <taxon>Bacteria</taxon>
        <taxon>Bacillati</taxon>
        <taxon>Actinomycetota</taxon>
        <taxon>Actinomycetes</taxon>
        <taxon>Kitasatosporales</taxon>
        <taxon>Streptomycetaceae</taxon>
        <taxon>Streptomyces</taxon>
    </lineage>
</organism>